<protein>
    <submittedName>
        <fullName evidence="1">Uncharacterized protein</fullName>
    </submittedName>
</protein>
<feature type="non-terminal residue" evidence="1">
    <location>
        <position position="1"/>
    </location>
</feature>
<sequence length="64" mass="7342">PKLPEIPQDRYYLMVVNDGESQETIVVKSNNILLALTKFAKEYDDVCAEWLGLNISIEEIETIE</sequence>
<evidence type="ECO:0000313" key="1">
    <source>
        <dbReference type="EMBL" id="GAG40237.1"/>
    </source>
</evidence>
<comment type="caution">
    <text evidence="1">The sequence shown here is derived from an EMBL/GenBank/DDBJ whole genome shotgun (WGS) entry which is preliminary data.</text>
</comment>
<proteinExistence type="predicted"/>
<accession>X0XYG5</accession>
<gene>
    <name evidence="1" type="ORF">S01H1_62249</name>
</gene>
<name>X0XYG5_9ZZZZ</name>
<organism evidence="1">
    <name type="scientific">marine sediment metagenome</name>
    <dbReference type="NCBI Taxonomy" id="412755"/>
    <lineage>
        <taxon>unclassified sequences</taxon>
        <taxon>metagenomes</taxon>
        <taxon>ecological metagenomes</taxon>
    </lineage>
</organism>
<dbReference type="AlphaFoldDB" id="X0XYG5"/>
<reference evidence="1" key="1">
    <citation type="journal article" date="2014" name="Front. Microbiol.">
        <title>High frequency of phylogenetically diverse reductive dehalogenase-homologous genes in deep subseafloor sedimentary metagenomes.</title>
        <authorList>
            <person name="Kawai M."/>
            <person name="Futagami T."/>
            <person name="Toyoda A."/>
            <person name="Takaki Y."/>
            <person name="Nishi S."/>
            <person name="Hori S."/>
            <person name="Arai W."/>
            <person name="Tsubouchi T."/>
            <person name="Morono Y."/>
            <person name="Uchiyama I."/>
            <person name="Ito T."/>
            <person name="Fujiyama A."/>
            <person name="Inagaki F."/>
            <person name="Takami H."/>
        </authorList>
    </citation>
    <scope>NUCLEOTIDE SEQUENCE</scope>
    <source>
        <strain evidence="1">Expedition CK06-06</strain>
    </source>
</reference>
<dbReference type="EMBL" id="BARS01040874">
    <property type="protein sequence ID" value="GAG40237.1"/>
    <property type="molecule type" value="Genomic_DNA"/>
</dbReference>